<name>A0A9D4N6T4_DREPO</name>
<reference evidence="1" key="2">
    <citation type="submission" date="2020-11" db="EMBL/GenBank/DDBJ databases">
        <authorList>
            <person name="McCartney M.A."/>
            <person name="Auch B."/>
            <person name="Kono T."/>
            <person name="Mallez S."/>
            <person name="Becker A."/>
            <person name="Gohl D.M."/>
            <person name="Silverstein K.A.T."/>
            <person name="Koren S."/>
            <person name="Bechman K.B."/>
            <person name="Herman A."/>
            <person name="Abrahante J.E."/>
            <person name="Garbe J."/>
        </authorList>
    </citation>
    <scope>NUCLEOTIDE SEQUENCE</scope>
    <source>
        <strain evidence="1">Duluth1</strain>
        <tissue evidence="1">Whole animal</tissue>
    </source>
</reference>
<dbReference type="EMBL" id="JAIWYP010000001">
    <property type="protein sequence ID" value="KAH3888289.1"/>
    <property type="molecule type" value="Genomic_DNA"/>
</dbReference>
<evidence type="ECO:0000313" key="1">
    <source>
        <dbReference type="EMBL" id="KAH3888289.1"/>
    </source>
</evidence>
<dbReference type="AlphaFoldDB" id="A0A9D4N6T4"/>
<keyword evidence="2" id="KW-1185">Reference proteome</keyword>
<evidence type="ECO:0000313" key="2">
    <source>
        <dbReference type="Proteomes" id="UP000828390"/>
    </source>
</evidence>
<proteinExistence type="predicted"/>
<organism evidence="1 2">
    <name type="scientific">Dreissena polymorpha</name>
    <name type="common">Zebra mussel</name>
    <name type="synonym">Mytilus polymorpha</name>
    <dbReference type="NCBI Taxonomy" id="45954"/>
    <lineage>
        <taxon>Eukaryota</taxon>
        <taxon>Metazoa</taxon>
        <taxon>Spiralia</taxon>
        <taxon>Lophotrochozoa</taxon>
        <taxon>Mollusca</taxon>
        <taxon>Bivalvia</taxon>
        <taxon>Autobranchia</taxon>
        <taxon>Heteroconchia</taxon>
        <taxon>Euheterodonta</taxon>
        <taxon>Imparidentia</taxon>
        <taxon>Neoheterodontei</taxon>
        <taxon>Myida</taxon>
        <taxon>Dreissenoidea</taxon>
        <taxon>Dreissenidae</taxon>
        <taxon>Dreissena</taxon>
    </lineage>
</organism>
<reference evidence="1" key="1">
    <citation type="journal article" date="2019" name="bioRxiv">
        <title>The Genome of the Zebra Mussel, Dreissena polymorpha: A Resource for Invasive Species Research.</title>
        <authorList>
            <person name="McCartney M.A."/>
            <person name="Auch B."/>
            <person name="Kono T."/>
            <person name="Mallez S."/>
            <person name="Zhang Y."/>
            <person name="Obille A."/>
            <person name="Becker A."/>
            <person name="Abrahante J.E."/>
            <person name="Garbe J."/>
            <person name="Badalamenti J.P."/>
            <person name="Herman A."/>
            <person name="Mangelson H."/>
            <person name="Liachko I."/>
            <person name="Sullivan S."/>
            <person name="Sone E.D."/>
            <person name="Koren S."/>
            <person name="Silverstein K.A.T."/>
            <person name="Beckman K.B."/>
            <person name="Gohl D.M."/>
        </authorList>
    </citation>
    <scope>NUCLEOTIDE SEQUENCE</scope>
    <source>
        <strain evidence="1">Duluth1</strain>
        <tissue evidence="1">Whole animal</tissue>
    </source>
</reference>
<sequence>MEVTVTRRGRVGVKEWHTEYEDNAGPCCRSLMTDRLLLHPPMTISTTLLLKSMLLF</sequence>
<dbReference type="Proteomes" id="UP000828390">
    <property type="component" value="Unassembled WGS sequence"/>
</dbReference>
<accession>A0A9D4N6T4</accession>
<gene>
    <name evidence="1" type="ORF">DPMN_012321</name>
</gene>
<protein>
    <submittedName>
        <fullName evidence="1">Uncharacterized protein</fullName>
    </submittedName>
</protein>
<comment type="caution">
    <text evidence="1">The sequence shown here is derived from an EMBL/GenBank/DDBJ whole genome shotgun (WGS) entry which is preliminary data.</text>
</comment>